<dbReference type="GO" id="GO:0006285">
    <property type="term" value="P:base-excision repair, AP site formation"/>
    <property type="evidence" value="ECO:0007669"/>
    <property type="project" value="TreeGrafter"/>
</dbReference>
<dbReference type="InterPro" id="IPR004036">
    <property type="entry name" value="Endonuclease-III-like_CS2"/>
</dbReference>
<keyword evidence="9" id="KW-1185">Reference proteome</keyword>
<keyword evidence="5" id="KW-0456">Lyase</keyword>
<dbReference type="InterPro" id="IPR000445">
    <property type="entry name" value="HhH_motif"/>
</dbReference>
<dbReference type="Proteomes" id="UP000054279">
    <property type="component" value="Unassembled WGS sequence"/>
</dbReference>
<organism evidence="8 9">
    <name type="scientific">Sphaerobolus stellatus (strain SS14)</name>
    <dbReference type="NCBI Taxonomy" id="990650"/>
    <lineage>
        <taxon>Eukaryota</taxon>
        <taxon>Fungi</taxon>
        <taxon>Dikarya</taxon>
        <taxon>Basidiomycota</taxon>
        <taxon>Agaricomycotina</taxon>
        <taxon>Agaricomycetes</taxon>
        <taxon>Phallomycetidae</taxon>
        <taxon>Geastrales</taxon>
        <taxon>Sphaerobolaceae</taxon>
        <taxon>Sphaerobolus</taxon>
    </lineage>
</organism>
<dbReference type="CDD" id="cd00056">
    <property type="entry name" value="ENDO3c"/>
    <property type="match status" value="1"/>
</dbReference>
<feature type="domain" description="HhH-GPD" evidence="7">
    <location>
        <begin position="1"/>
        <end position="101"/>
    </location>
</feature>
<keyword evidence="4" id="KW-0234">DNA repair</keyword>
<evidence type="ECO:0000259" key="7">
    <source>
        <dbReference type="SMART" id="SM00478"/>
    </source>
</evidence>
<dbReference type="GO" id="GO:0003677">
    <property type="term" value="F:DNA binding"/>
    <property type="evidence" value="ECO:0007669"/>
    <property type="project" value="InterPro"/>
</dbReference>
<dbReference type="EMBL" id="KN837236">
    <property type="protein sequence ID" value="KIJ31814.1"/>
    <property type="molecule type" value="Genomic_DNA"/>
</dbReference>
<dbReference type="Gene3D" id="1.10.340.30">
    <property type="entry name" value="Hypothetical protein, domain 2"/>
    <property type="match status" value="1"/>
</dbReference>
<dbReference type="OrthoDB" id="2099276at2759"/>
<dbReference type="Gene3D" id="1.10.1670.10">
    <property type="entry name" value="Helix-hairpin-Helix base-excision DNA repair enzymes (C-terminal)"/>
    <property type="match status" value="1"/>
</dbReference>
<dbReference type="PROSITE" id="PS01155">
    <property type="entry name" value="ENDONUCLEASE_III_2"/>
    <property type="match status" value="1"/>
</dbReference>
<dbReference type="GO" id="GO:0005634">
    <property type="term" value="C:nucleus"/>
    <property type="evidence" value="ECO:0007669"/>
    <property type="project" value="TreeGrafter"/>
</dbReference>
<dbReference type="Pfam" id="PF00633">
    <property type="entry name" value="HHH"/>
    <property type="match status" value="1"/>
</dbReference>
<dbReference type="SUPFAM" id="SSF48150">
    <property type="entry name" value="DNA-glycosylase"/>
    <property type="match status" value="1"/>
</dbReference>
<dbReference type="InterPro" id="IPR011257">
    <property type="entry name" value="DNA_glycosylase"/>
</dbReference>
<dbReference type="GO" id="GO:0003906">
    <property type="term" value="F:DNA-(apurinic or apyrimidinic site) endonuclease activity"/>
    <property type="evidence" value="ECO:0007669"/>
    <property type="project" value="TreeGrafter"/>
</dbReference>
<evidence type="ECO:0000256" key="3">
    <source>
        <dbReference type="ARBA" id="ARBA00022801"/>
    </source>
</evidence>
<feature type="non-terminal residue" evidence="8">
    <location>
        <position position="126"/>
    </location>
</feature>
<accession>A0A0C9UB67</accession>
<dbReference type="GO" id="GO:0000703">
    <property type="term" value="F:oxidized pyrimidine nucleobase lesion DNA N-glycosylase activity"/>
    <property type="evidence" value="ECO:0007669"/>
    <property type="project" value="TreeGrafter"/>
</dbReference>
<protein>
    <recommendedName>
        <fullName evidence="7">HhH-GPD domain-containing protein</fullName>
    </recommendedName>
</protein>
<comment type="similarity">
    <text evidence="1">Belongs to the Nth/MutY family.</text>
</comment>
<evidence type="ECO:0000256" key="4">
    <source>
        <dbReference type="ARBA" id="ARBA00023204"/>
    </source>
</evidence>
<name>A0A0C9UB67_SPHS4</name>
<evidence type="ECO:0000256" key="2">
    <source>
        <dbReference type="ARBA" id="ARBA00022763"/>
    </source>
</evidence>
<dbReference type="PANTHER" id="PTHR43286:SF1">
    <property type="entry name" value="ENDONUCLEASE III-LIKE PROTEIN 1"/>
    <property type="match status" value="1"/>
</dbReference>
<sequence>YIRQAAQKIKDDFEGEIPNTVEGLCSLPGVGPKMAFLTLQVAWNLNVGIGVDVHVHRITNRLGWHKPPTKEPEQTRLNLQSWLPKELHGEINPLLVGFGQVTICLPVGPKCESCTLSSSGLCPSAK</sequence>
<evidence type="ECO:0000313" key="8">
    <source>
        <dbReference type="EMBL" id="KIJ31814.1"/>
    </source>
</evidence>
<dbReference type="GO" id="GO:0006289">
    <property type="term" value="P:nucleotide-excision repair"/>
    <property type="evidence" value="ECO:0007669"/>
    <property type="project" value="TreeGrafter"/>
</dbReference>
<dbReference type="InterPro" id="IPR003265">
    <property type="entry name" value="HhH-GPD_domain"/>
</dbReference>
<dbReference type="SMART" id="SM00478">
    <property type="entry name" value="ENDO3c"/>
    <property type="match status" value="1"/>
</dbReference>
<dbReference type="GO" id="GO:0016829">
    <property type="term" value="F:lyase activity"/>
    <property type="evidence" value="ECO:0007669"/>
    <property type="project" value="UniProtKB-KW"/>
</dbReference>
<dbReference type="PANTHER" id="PTHR43286">
    <property type="entry name" value="ENDONUCLEASE III-LIKE PROTEIN 1"/>
    <property type="match status" value="1"/>
</dbReference>
<dbReference type="HOGENOM" id="CLU_012862_3_4_1"/>
<evidence type="ECO:0000256" key="1">
    <source>
        <dbReference type="ARBA" id="ARBA00008343"/>
    </source>
</evidence>
<dbReference type="InterPro" id="IPR023170">
    <property type="entry name" value="HhH_base_excis_C"/>
</dbReference>
<keyword evidence="6" id="KW-0326">Glycosidase</keyword>
<dbReference type="AlphaFoldDB" id="A0A0C9UB67"/>
<feature type="non-terminal residue" evidence="8">
    <location>
        <position position="1"/>
    </location>
</feature>
<gene>
    <name evidence="8" type="ORF">M422DRAFT_81898</name>
</gene>
<reference evidence="8 9" key="1">
    <citation type="submission" date="2014-06" db="EMBL/GenBank/DDBJ databases">
        <title>Evolutionary Origins and Diversification of the Mycorrhizal Mutualists.</title>
        <authorList>
            <consortium name="DOE Joint Genome Institute"/>
            <consortium name="Mycorrhizal Genomics Consortium"/>
            <person name="Kohler A."/>
            <person name="Kuo A."/>
            <person name="Nagy L.G."/>
            <person name="Floudas D."/>
            <person name="Copeland A."/>
            <person name="Barry K.W."/>
            <person name="Cichocki N."/>
            <person name="Veneault-Fourrey C."/>
            <person name="LaButti K."/>
            <person name="Lindquist E.A."/>
            <person name="Lipzen A."/>
            <person name="Lundell T."/>
            <person name="Morin E."/>
            <person name="Murat C."/>
            <person name="Riley R."/>
            <person name="Ohm R."/>
            <person name="Sun H."/>
            <person name="Tunlid A."/>
            <person name="Henrissat B."/>
            <person name="Grigoriev I.V."/>
            <person name="Hibbett D.S."/>
            <person name="Martin F."/>
        </authorList>
    </citation>
    <scope>NUCLEOTIDE SEQUENCE [LARGE SCALE GENOMIC DNA]</scope>
    <source>
        <strain evidence="8 9">SS14</strain>
    </source>
</reference>
<evidence type="ECO:0000313" key="9">
    <source>
        <dbReference type="Proteomes" id="UP000054279"/>
    </source>
</evidence>
<evidence type="ECO:0000256" key="6">
    <source>
        <dbReference type="ARBA" id="ARBA00023295"/>
    </source>
</evidence>
<keyword evidence="3" id="KW-0378">Hydrolase</keyword>
<dbReference type="Pfam" id="PF00730">
    <property type="entry name" value="HhH-GPD"/>
    <property type="match status" value="1"/>
</dbReference>
<keyword evidence="2" id="KW-0227">DNA damage</keyword>
<evidence type="ECO:0000256" key="5">
    <source>
        <dbReference type="ARBA" id="ARBA00023239"/>
    </source>
</evidence>
<proteinExistence type="inferred from homology"/>